<evidence type="ECO:0000256" key="6">
    <source>
        <dbReference type="ARBA" id="ARBA00022605"/>
    </source>
</evidence>
<sequence>MTKLPKGAIKPRPAVIGMAPYSPPTGGRSDKLRLDFNENTVGCSPKVIAALKDHLSAPALAVYPEYTAAKEAVARYFHVTPDQFCFTNGTDEAIQVFINTYVDDGQEVLVLKPAYAMYRFYAEVAGAKIREVAYPQPEMEFPLQEVLDSITPETRAVILSNPNNPTGTGLSLLGIERILARAKKAVVMVDEAYYEFSGVTALTEIERVPHLLVCRTFSKVFGMAGMRLGCLFSHPANIEYLHKAQSPYSVNSLAVIAAQAAVEDTAYIENYVAEVLAARELLCVGFEKLGITYVPSSANFVLGHFGKRAIEVRDRLRDQAILVRDRSYEAAGCVRITVGTREQTRRLLTALEGIWNQ</sequence>
<evidence type="ECO:0000256" key="4">
    <source>
        <dbReference type="ARBA" id="ARBA00011738"/>
    </source>
</evidence>
<dbReference type="HAMAP" id="MF_01023">
    <property type="entry name" value="HisC_aminotrans_2"/>
    <property type="match status" value="1"/>
</dbReference>
<evidence type="ECO:0000256" key="10">
    <source>
        <dbReference type="ARBA" id="ARBA00047481"/>
    </source>
</evidence>
<dbReference type="FunCoup" id="Q01ZU2">
    <property type="interactions" value="519"/>
</dbReference>
<evidence type="ECO:0000256" key="11">
    <source>
        <dbReference type="HAMAP-Rule" id="MF_01023"/>
    </source>
</evidence>
<dbReference type="InterPro" id="IPR015421">
    <property type="entry name" value="PyrdxlP-dep_Trfase_major"/>
</dbReference>
<dbReference type="EC" id="2.6.1.9" evidence="11"/>
<protein>
    <recommendedName>
        <fullName evidence="11">Histidinol-phosphate aminotransferase</fullName>
        <ecNumber evidence="11">2.6.1.9</ecNumber>
    </recommendedName>
    <alternativeName>
        <fullName evidence="11">Imidazole acetol-phosphate transaminase</fullName>
    </alternativeName>
</protein>
<dbReference type="eggNOG" id="COG0079">
    <property type="taxonomic scope" value="Bacteria"/>
</dbReference>
<evidence type="ECO:0000256" key="5">
    <source>
        <dbReference type="ARBA" id="ARBA00022576"/>
    </source>
</evidence>
<evidence type="ECO:0000313" key="13">
    <source>
        <dbReference type="EMBL" id="ABJ84823.1"/>
    </source>
</evidence>
<comment type="cofactor">
    <cofactor evidence="1 11">
        <name>pyridoxal 5'-phosphate</name>
        <dbReference type="ChEBI" id="CHEBI:597326"/>
    </cofactor>
</comment>
<dbReference type="InterPro" id="IPR004839">
    <property type="entry name" value="Aminotransferase_I/II_large"/>
</dbReference>
<dbReference type="SUPFAM" id="SSF53383">
    <property type="entry name" value="PLP-dependent transferases"/>
    <property type="match status" value="1"/>
</dbReference>
<dbReference type="EMBL" id="CP000473">
    <property type="protein sequence ID" value="ABJ84823.1"/>
    <property type="molecule type" value="Genomic_DNA"/>
</dbReference>
<dbReference type="CDD" id="cd00609">
    <property type="entry name" value="AAT_like"/>
    <property type="match status" value="1"/>
</dbReference>
<dbReference type="HOGENOM" id="CLU_017584_3_0_0"/>
<dbReference type="NCBIfam" id="TIGR01141">
    <property type="entry name" value="hisC"/>
    <property type="match status" value="1"/>
</dbReference>
<feature type="modified residue" description="N6-(pyridoxal phosphate)lysine" evidence="11">
    <location>
        <position position="219"/>
    </location>
</feature>
<dbReference type="Gene3D" id="3.90.1150.10">
    <property type="entry name" value="Aspartate Aminotransferase, domain 1"/>
    <property type="match status" value="1"/>
</dbReference>
<dbReference type="InterPro" id="IPR015422">
    <property type="entry name" value="PyrdxlP-dep_Trfase_small"/>
</dbReference>
<name>Q01ZU2_SOLUE</name>
<evidence type="ECO:0000256" key="1">
    <source>
        <dbReference type="ARBA" id="ARBA00001933"/>
    </source>
</evidence>
<evidence type="ECO:0000256" key="2">
    <source>
        <dbReference type="ARBA" id="ARBA00005011"/>
    </source>
</evidence>
<comment type="pathway">
    <text evidence="2 11">Amino-acid biosynthesis; L-histidine biosynthesis; L-histidine from 5-phospho-alpha-D-ribose 1-diphosphate: step 7/9.</text>
</comment>
<proteinExistence type="inferred from homology"/>
<organism evidence="13">
    <name type="scientific">Solibacter usitatus (strain Ellin6076)</name>
    <dbReference type="NCBI Taxonomy" id="234267"/>
    <lineage>
        <taxon>Bacteria</taxon>
        <taxon>Pseudomonadati</taxon>
        <taxon>Acidobacteriota</taxon>
        <taxon>Terriglobia</taxon>
        <taxon>Bryobacterales</taxon>
        <taxon>Solibacteraceae</taxon>
        <taxon>Candidatus Solibacter</taxon>
    </lineage>
</organism>
<evidence type="ECO:0000259" key="12">
    <source>
        <dbReference type="Pfam" id="PF00155"/>
    </source>
</evidence>
<dbReference type="AlphaFoldDB" id="Q01ZU2"/>
<dbReference type="InParanoid" id="Q01ZU2"/>
<dbReference type="PANTHER" id="PTHR43643:SF6">
    <property type="entry name" value="HISTIDINOL-PHOSPHATE AMINOTRANSFERASE"/>
    <property type="match status" value="1"/>
</dbReference>
<dbReference type="Pfam" id="PF00155">
    <property type="entry name" value="Aminotran_1_2"/>
    <property type="match status" value="1"/>
</dbReference>
<dbReference type="KEGG" id="sus:Acid_3854"/>
<dbReference type="Gene3D" id="3.40.640.10">
    <property type="entry name" value="Type I PLP-dependent aspartate aminotransferase-like (Major domain)"/>
    <property type="match status" value="1"/>
</dbReference>
<evidence type="ECO:0000256" key="9">
    <source>
        <dbReference type="ARBA" id="ARBA00023102"/>
    </source>
</evidence>
<dbReference type="InterPro" id="IPR050106">
    <property type="entry name" value="HistidinolP_aminotransfase"/>
</dbReference>
<keyword evidence="9 11" id="KW-0368">Histidine biosynthesis</keyword>
<keyword evidence="8 11" id="KW-0663">Pyridoxal phosphate</keyword>
<comment type="subunit">
    <text evidence="4 11">Homodimer.</text>
</comment>
<dbReference type="InterPro" id="IPR005861">
    <property type="entry name" value="HisP_aminotrans"/>
</dbReference>
<evidence type="ECO:0000256" key="3">
    <source>
        <dbReference type="ARBA" id="ARBA00007970"/>
    </source>
</evidence>
<gene>
    <name evidence="11" type="primary">hisC</name>
    <name evidence="13" type="ordered locus">Acid_3854</name>
</gene>
<keyword evidence="7 11" id="KW-0808">Transferase</keyword>
<dbReference type="GO" id="GO:0004400">
    <property type="term" value="F:histidinol-phosphate transaminase activity"/>
    <property type="evidence" value="ECO:0007669"/>
    <property type="project" value="UniProtKB-UniRule"/>
</dbReference>
<comment type="catalytic activity">
    <reaction evidence="10 11">
        <text>L-histidinol phosphate + 2-oxoglutarate = 3-(imidazol-4-yl)-2-oxopropyl phosphate + L-glutamate</text>
        <dbReference type="Rhea" id="RHEA:23744"/>
        <dbReference type="ChEBI" id="CHEBI:16810"/>
        <dbReference type="ChEBI" id="CHEBI:29985"/>
        <dbReference type="ChEBI" id="CHEBI:57766"/>
        <dbReference type="ChEBI" id="CHEBI:57980"/>
        <dbReference type="EC" id="2.6.1.9"/>
    </reaction>
</comment>
<evidence type="ECO:0000256" key="8">
    <source>
        <dbReference type="ARBA" id="ARBA00022898"/>
    </source>
</evidence>
<dbReference type="PANTHER" id="PTHR43643">
    <property type="entry name" value="HISTIDINOL-PHOSPHATE AMINOTRANSFERASE 2"/>
    <property type="match status" value="1"/>
</dbReference>
<keyword evidence="6 11" id="KW-0028">Amino-acid biosynthesis</keyword>
<dbReference type="STRING" id="234267.Acid_3854"/>
<dbReference type="InterPro" id="IPR015424">
    <property type="entry name" value="PyrdxlP-dep_Trfase"/>
</dbReference>
<keyword evidence="5 11" id="KW-0032">Aminotransferase</keyword>
<accession>Q01ZU2</accession>
<comment type="similarity">
    <text evidence="3 11">Belongs to the class-II pyridoxal-phosphate-dependent aminotransferase family. Histidinol-phosphate aminotransferase subfamily.</text>
</comment>
<dbReference type="GO" id="GO:0000105">
    <property type="term" value="P:L-histidine biosynthetic process"/>
    <property type="evidence" value="ECO:0007669"/>
    <property type="project" value="UniProtKB-UniRule"/>
</dbReference>
<reference evidence="13" key="1">
    <citation type="submission" date="2006-10" db="EMBL/GenBank/DDBJ databases">
        <title>Complete sequence of Solibacter usitatus Ellin6076.</title>
        <authorList>
            <consortium name="US DOE Joint Genome Institute"/>
            <person name="Copeland A."/>
            <person name="Lucas S."/>
            <person name="Lapidus A."/>
            <person name="Barry K."/>
            <person name="Detter J.C."/>
            <person name="Glavina del Rio T."/>
            <person name="Hammon N."/>
            <person name="Israni S."/>
            <person name="Dalin E."/>
            <person name="Tice H."/>
            <person name="Pitluck S."/>
            <person name="Thompson L.S."/>
            <person name="Brettin T."/>
            <person name="Bruce D."/>
            <person name="Han C."/>
            <person name="Tapia R."/>
            <person name="Gilna P."/>
            <person name="Schmutz J."/>
            <person name="Larimer F."/>
            <person name="Land M."/>
            <person name="Hauser L."/>
            <person name="Kyrpides N."/>
            <person name="Mikhailova N."/>
            <person name="Janssen P.H."/>
            <person name="Kuske C.R."/>
            <person name="Richardson P."/>
        </authorList>
    </citation>
    <scope>NUCLEOTIDE SEQUENCE</scope>
    <source>
        <strain evidence="13">Ellin6076</strain>
    </source>
</reference>
<evidence type="ECO:0000256" key="7">
    <source>
        <dbReference type="ARBA" id="ARBA00022679"/>
    </source>
</evidence>
<feature type="domain" description="Aminotransferase class I/classII large" evidence="12">
    <location>
        <begin position="30"/>
        <end position="351"/>
    </location>
</feature>
<dbReference type="GO" id="GO:0030170">
    <property type="term" value="F:pyridoxal phosphate binding"/>
    <property type="evidence" value="ECO:0007669"/>
    <property type="project" value="InterPro"/>
</dbReference>
<dbReference type="UniPathway" id="UPA00031">
    <property type="reaction ID" value="UER00012"/>
</dbReference>